<sequence length="82" mass="9553">MLSNAEYRKSLVKNSAQIASNNFDNVSKNCCKEPQYSNTKTNNAPHLFKGCDDDYPYIESDLKRQYMDEYNTRCSTFSMVFK</sequence>
<evidence type="ECO:0000313" key="1">
    <source>
        <dbReference type="EMBL" id="QHS96507.1"/>
    </source>
</evidence>
<reference evidence="1" key="1">
    <citation type="journal article" date="2020" name="Nature">
        <title>Giant virus diversity and host interactions through global metagenomics.</title>
        <authorList>
            <person name="Schulz F."/>
            <person name="Roux S."/>
            <person name="Paez-Espino D."/>
            <person name="Jungbluth S."/>
            <person name="Walsh D.A."/>
            <person name="Denef V.J."/>
            <person name="McMahon K.D."/>
            <person name="Konstantinidis K.T."/>
            <person name="Eloe-Fadrosh E.A."/>
            <person name="Kyrpides N.C."/>
            <person name="Woyke T."/>
        </authorList>
    </citation>
    <scope>NUCLEOTIDE SEQUENCE</scope>
    <source>
        <strain evidence="1">GVMAG-M-3300020166-18</strain>
    </source>
</reference>
<protein>
    <submittedName>
        <fullName evidence="1">Uncharacterized protein</fullName>
    </submittedName>
</protein>
<organism evidence="1">
    <name type="scientific">viral metagenome</name>
    <dbReference type="NCBI Taxonomy" id="1070528"/>
    <lineage>
        <taxon>unclassified sequences</taxon>
        <taxon>metagenomes</taxon>
        <taxon>organismal metagenomes</taxon>
    </lineage>
</organism>
<name>A0A6C0BW07_9ZZZZ</name>
<accession>A0A6C0BW07</accession>
<dbReference type="EMBL" id="MN739271">
    <property type="protein sequence ID" value="QHS96507.1"/>
    <property type="molecule type" value="Genomic_DNA"/>
</dbReference>
<dbReference type="AlphaFoldDB" id="A0A6C0BW07"/>
<proteinExistence type="predicted"/>